<keyword evidence="2" id="KW-0472">Membrane</keyword>
<sequence length="166" mass="18147">MAKKKKDTGYKAALFGARGILKTLIYICGLVIILYLGKTTYTFGYDVFNQKPVAESEAKGQDVTVVVKDGTSTYGIGKLLYEKGLITGGPRVFWVQVRTSDYYGKLEKGTYILNTHQTVDDMLKILSKEETKGQPSEEDEGEEGGSEEDAASVPPTEEEGTQEGGE</sequence>
<keyword evidence="2" id="KW-1133">Transmembrane helix</keyword>
<evidence type="ECO:0000313" key="4">
    <source>
        <dbReference type="Proteomes" id="UP000593601"/>
    </source>
</evidence>
<dbReference type="KEGG" id="bliq:INP51_02275"/>
<accession>A0A7M2RHK8</accession>
<keyword evidence="4" id="KW-1185">Reference proteome</keyword>
<dbReference type="EMBL" id="CP063304">
    <property type="protein sequence ID" value="QOV19823.1"/>
    <property type="molecule type" value="Genomic_DNA"/>
</dbReference>
<name>A0A7M2RHK8_9FIRM</name>
<protein>
    <recommendedName>
        <fullName evidence="5">YceG-like family protein</fullName>
    </recommendedName>
</protein>
<evidence type="ECO:0000313" key="3">
    <source>
        <dbReference type="EMBL" id="QOV19823.1"/>
    </source>
</evidence>
<feature type="region of interest" description="Disordered" evidence="1">
    <location>
        <begin position="126"/>
        <end position="166"/>
    </location>
</feature>
<organism evidence="3 4">
    <name type="scientific">Blautia liquoris</name>
    <dbReference type="NCBI Taxonomy" id="2779518"/>
    <lineage>
        <taxon>Bacteria</taxon>
        <taxon>Bacillati</taxon>
        <taxon>Bacillota</taxon>
        <taxon>Clostridia</taxon>
        <taxon>Lachnospirales</taxon>
        <taxon>Lachnospiraceae</taxon>
        <taxon>Blautia</taxon>
    </lineage>
</organism>
<dbReference type="RefSeq" id="WP_193736143.1">
    <property type="nucleotide sequence ID" value="NZ_CP063304.1"/>
</dbReference>
<dbReference type="Gene3D" id="3.30.1490.480">
    <property type="entry name" value="Endolytic murein transglycosylase"/>
    <property type="match status" value="1"/>
</dbReference>
<proteinExistence type="predicted"/>
<dbReference type="AlphaFoldDB" id="A0A7M2RHK8"/>
<evidence type="ECO:0000256" key="1">
    <source>
        <dbReference type="SAM" id="MobiDB-lite"/>
    </source>
</evidence>
<reference evidence="3 4" key="1">
    <citation type="submission" date="2020-10" db="EMBL/GenBank/DDBJ databases">
        <title>Blautia liquoris sp.nov., isolated from the mud in a fermentation cellar used for the production of Chinese strong-flavoured liquor.</title>
        <authorList>
            <person name="Lu L."/>
        </authorList>
    </citation>
    <scope>NUCLEOTIDE SEQUENCE [LARGE SCALE GENOMIC DNA]</scope>
    <source>
        <strain evidence="3 4">LZLJ-3</strain>
    </source>
</reference>
<evidence type="ECO:0000256" key="2">
    <source>
        <dbReference type="SAM" id="Phobius"/>
    </source>
</evidence>
<dbReference type="Proteomes" id="UP000593601">
    <property type="component" value="Chromosome"/>
</dbReference>
<evidence type="ECO:0008006" key="5">
    <source>
        <dbReference type="Google" id="ProtNLM"/>
    </source>
</evidence>
<gene>
    <name evidence="3" type="ORF">INP51_02275</name>
</gene>
<keyword evidence="2" id="KW-0812">Transmembrane</keyword>
<feature type="transmembrane region" description="Helical" evidence="2">
    <location>
        <begin position="12"/>
        <end position="36"/>
    </location>
</feature>
<feature type="compositionally biased region" description="Acidic residues" evidence="1">
    <location>
        <begin position="136"/>
        <end position="166"/>
    </location>
</feature>